<dbReference type="EMBL" id="GBXM01032834">
    <property type="protein sequence ID" value="JAH75743.1"/>
    <property type="molecule type" value="Transcribed_RNA"/>
</dbReference>
<organism evidence="1">
    <name type="scientific">Anguilla anguilla</name>
    <name type="common">European freshwater eel</name>
    <name type="synonym">Muraena anguilla</name>
    <dbReference type="NCBI Taxonomy" id="7936"/>
    <lineage>
        <taxon>Eukaryota</taxon>
        <taxon>Metazoa</taxon>
        <taxon>Chordata</taxon>
        <taxon>Craniata</taxon>
        <taxon>Vertebrata</taxon>
        <taxon>Euteleostomi</taxon>
        <taxon>Actinopterygii</taxon>
        <taxon>Neopterygii</taxon>
        <taxon>Teleostei</taxon>
        <taxon>Anguilliformes</taxon>
        <taxon>Anguillidae</taxon>
        <taxon>Anguilla</taxon>
    </lineage>
</organism>
<proteinExistence type="predicted"/>
<reference evidence="1" key="2">
    <citation type="journal article" date="2015" name="Fish Shellfish Immunol.">
        <title>Early steps in the European eel (Anguilla anguilla)-Vibrio vulnificus interaction in the gills: Role of the RtxA13 toxin.</title>
        <authorList>
            <person name="Callol A."/>
            <person name="Pajuelo D."/>
            <person name="Ebbesson L."/>
            <person name="Teles M."/>
            <person name="MacKenzie S."/>
            <person name="Amaro C."/>
        </authorList>
    </citation>
    <scope>NUCLEOTIDE SEQUENCE</scope>
</reference>
<reference evidence="1" key="1">
    <citation type="submission" date="2014-11" db="EMBL/GenBank/DDBJ databases">
        <authorList>
            <person name="Amaro Gonzalez C."/>
        </authorList>
    </citation>
    <scope>NUCLEOTIDE SEQUENCE</scope>
</reference>
<evidence type="ECO:0000313" key="1">
    <source>
        <dbReference type="EMBL" id="JAH75743.1"/>
    </source>
</evidence>
<protein>
    <submittedName>
        <fullName evidence="1">Uncharacterized protein</fullName>
    </submittedName>
</protein>
<dbReference type="AlphaFoldDB" id="A0A0E9VF00"/>
<accession>A0A0E9VF00</accession>
<name>A0A0E9VF00_ANGAN</name>
<sequence>MMKYNSFVSHKEIMRMQTYSIPKLLLINCGWALH</sequence>